<keyword evidence="4" id="KW-1185">Reference proteome</keyword>
<feature type="chain" id="PRO_5020694194" evidence="1">
    <location>
        <begin position="22"/>
        <end position="919"/>
    </location>
</feature>
<dbReference type="Proteomes" id="UP000309138">
    <property type="component" value="Unassembled WGS sequence"/>
</dbReference>
<dbReference type="Gene3D" id="1.25.40.10">
    <property type="entry name" value="Tetratricopeptide repeat domain"/>
    <property type="match status" value="3"/>
</dbReference>
<dbReference type="PANTHER" id="PTHR10098">
    <property type="entry name" value="RAPSYN-RELATED"/>
    <property type="match status" value="1"/>
</dbReference>
<dbReference type="PANTHER" id="PTHR10098:SF108">
    <property type="entry name" value="TETRATRICOPEPTIDE REPEAT PROTEIN 28"/>
    <property type="match status" value="1"/>
</dbReference>
<dbReference type="AlphaFoldDB" id="A0A4U1L6F6"/>
<sequence>MSTIFRAVTVVCAGFASIAAADAGAGKPGYNSAQTELTGQLVEARRFQQEGKPEKAIELATRVAATAPSPSDLRAEAFSLLGALAHSANDWKNAAAHHDEAARIRRALAGGETTESREADAAAGLALANLGDVAAGRARLDPAWRGLDRTLDRADPRRLTAGLYLAMLQLVARSDGLGEPLLRRLNDDMAALEPTHPLRLEVNDQLATALQAQGRLTDALEMQKRGLALRERAGASADSIGNSEIMISITALSLDKLEDAERFGLRAAASFERAGASLSQGAGMSQAAQAARRLGKLDEAVAHARAAVALAERATPAVPLATAIFRNTLADALLASGNYQEGLAIMRAAHDGIAAVRAEGHPQRTYPQMGLGYATAISGDAAGGMALYRPAFESVFRSVRLLEVAQSRATGAAGNLESFGQGLDVARRAGDREFGFRIAQVMVESDAGRAALATLARLSASDPATAEAIDKRRELLRRRLELDGERVTKALADPAAAQALDTQIAAVDAELAAVTATLDAAMPGFDSLLRPMPEALAEVQARLGEGEVLLVPMTTHQGLFTFAVTRSRAVFGHDPVSRHRVKALVRRVLDGVLPEGRVRAGEDASRDLVDAPLAASFDRAATRELARAMLTPDIAALVGEARLVSVAADPVLSAIPFSLLPTGDAADAPWLIEQVALRAVPSIAALGRSPDAASGVTGFAGIGDPSPRAIAADASSVAKGLAALPPLPGARAELAALAAAIGPRRAIVLTGDDATEARLRTPAVAKAGVVAFATHGLVAGDFDTLAEPALLLAPDAAVAGQAGDGLLTASEAATLDIAAEWVVLSACNSAAGDSLSAAGYAGLARGFLLAGARNVLAAHWPVRDDVSSRLTVATIAASRNGAAAPQALAQAIRALIAEQRRGGGGDDPALWAPFMVVSR</sequence>
<dbReference type="Pfam" id="PF13374">
    <property type="entry name" value="TPR_10"/>
    <property type="match status" value="1"/>
</dbReference>
<evidence type="ECO:0000313" key="3">
    <source>
        <dbReference type="EMBL" id="TKD51860.1"/>
    </source>
</evidence>
<evidence type="ECO:0000259" key="2">
    <source>
        <dbReference type="Pfam" id="PF12770"/>
    </source>
</evidence>
<feature type="domain" description="CHAT" evidence="2">
    <location>
        <begin position="620"/>
        <end position="917"/>
    </location>
</feature>
<dbReference type="Pfam" id="PF12770">
    <property type="entry name" value="CHAT"/>
    <property type="match status" value="1"/>
</dbReference>
<dbReference type="InterPro" id="IPR011990">
    <property type="entry name" value="TPR-like_helical_dom_sf"/>
</dbReference>
<proteinExistence type="predicted"/>
<comment type="caution">
    <text evidence="3">The sequence shown here is derived from an EMBL/GenBank/DDBJ whole genome shotgun (WGS) entry which is preliminary data.</text>
</comment>
<dbReference type="SUPFAM" id="SSF48452">
    <property type="entry name" value="TPR-like"/>
    <property type="match status" value="1"/>
</dbReference>
<evidence type="ECO:0000313" key="4">
    <source>
        <dbReference type="Proteomes" id="UP000309138"/>
    </source>
</evidence>
<evidence type="ECO:0000256" key="1">
    <source>
        <dbReference type="SAM" id="SignalP"/>
    </source>
</evidence>
<accession>A0A4U1L6F6</accession>
<gene>
    <name evidence="3" type="ORF">FBR43_14750</name>
</gene>
<name>A0A4U1L6F6_9SPHN</name>
<feature type="signal peptide" evidence="1">
    <location>
        <begin position="1"/>
        <end position="21"/>
    </location>
</feature>
<dbReference type="InterPro" id="IPR024983">
    <property type="entry name" value="CHAT_dom"/>
</dbReference>
<protein>
    <submittedName>
        <fullName evidence="3">CHAT domain-containing protein</fullName>
    </submittedName>
</protein>
<reference evidence="3 4" key="1">
    <citation type="submission" date="2019-04" db="EMBL/GenBank/DDBJ databases">
        <authorList>
            <person name="Yang Y."/>
            <person name="Wei D."/>
        </authorList>
    </citation>
    <scope>NUCLEOTIDE SEQUENCE [LARGE SCALE GENOMIC DNA]</scope>
    <source>
        <strain evidence="3 4">L-1-4w-11</strain>
    </source>
</reference>
<dbReference type="EMBL" id="SWKR01000002">
    <property type="protein sequence ID" value="TKD51860.1"/>
    <property type="molecule type" value="Genomic_DNA"/>
</dbReference>
<dbReference type="OrthoDB" id="9787760at2"/>
<organism evidence="3 4">
    <name type="scientific">Sphingomonas baiyangensis</name>
    <dbReference type="NCBI Taxonomy" id="2572576"/>
    <lineage>
        <taxon>Bacteria</taxon>
        <taxon>Pseudomonadati</taxon>
        <taxon>Pseudomonadota</taxon>
        <taxon>Alphaproteobacteria</taxon>
        <taxon>Sphingomonadales</taxon>
        <taxon>Sphingomonadaceae</taxon>
        <taxon>Sphingomonas</taxon>
    </lineage>
</organism>
<keyword evidence="1" id="KW-0732">Signal</keyword>